<keyword evidence="3" id="KW-0732">Signal</keyword>
<keyword evidence="2" id="KW-1133">Transmembrane helix</keyword>
<gene>
    <name evidence="4" type="ORF">BV898_17706</name>
</gene>
<evidence type="ECO:0008006" key="6">
    <source>
        <dbReference type="Google" id="ProtNLM"/>
    </source>
</evidence>
<reference evidence="5" key="1">
    <citation type="submission" date="2017-01" db="EMBL/GenBank/DDBJ databases">
        <title>Comparative genomics of anhydrobiosis in the tardigrade Hypsibius dujardini.</title>
        <authorList>
            <person name="Yoshida Y."/>
            <person name="Koutsovoulos G."/>
            <person name="Laetsch D."/>
            <person name="Stevens L."/>
            <person name="Kumar S."/>
            <person name="Horikawa D."/>
            <person name="Ishino K."/>
            <person name="Komine S."/>
            <person name="Tomita M."/>
            <person name="Blaxter M."/>
            <person name="Arakawa K."/>
        </authorList>
    </citation>
    <scope>NUCLEOTIDE SEQUENCE [LARGE SCALE GENOMIC DNA]</scope>
    <source>
        <strain evidence="5">Z151</strain>
    </source>
</reference>
<keyword evidence="2" id="KW-0812">Transmembrane</keyword>
<sequence length="524" mass="56134">MEKSLRRTTVLLLVLLLLWDDNKASAADPTCVLSDDDEESLIGVRLSCRSALPNTLNSFELDGSSVRLLNGCEVRATSGGGTDGGTDGRGTDGGTVGGTDGRGTDGGTDGRGTVGGTDGRGTDGRGTDGGTDGRGTDGRGTDGWGTDGQTRLLCNRYEAGVYVCVCGMGAGTGSRSNAIVKAALDTTPAIESSPALPVAGQGSVDEPDRAAAVQSRADSQEVTTPASDLATAGGAIPPLVIVVAAVFTSVIVLVPILWILLRRRIGAPKSQYKLPAPLILGEAFRGVEFSAAAFVDVTRRFRWTTLFVVVDSGSLPSFTTIADEVVRIAGESGVSEFTNQRLAFVRRSVSSRNLFAEKLRTLFLEQLRTLLLEFRSSSRVMIFLARGDVLREMLVLNESKNQHEIASLFNGYTLSRMFLNRTFRSDLSDIFIDSSGNRRVELVVSYFDPDVVGNPRVTNPGTRALVELGSRKPETNYTSRSVTTQLYNWINKQTFRHTDILSSRHSVLPTFCPSTFCPPDILSL</sequence>
<feature type="region of interest" description="Disordered" evidence="1">
    <location>
        <begin position="77"/>
        <end position="148"/>
    </location>
</feature>
<protein>
    <recommendedName>
        <fullName evidence="6">VWFA domain-containing protein</fullName>
    </recommendedName>
</protein>
<proteinExistence type="predicted"/>
<comment type="caution">
    <text evidence="4">The sequence shown here is derived from an EMBL/GenBank/DDBJ whole genome shotgun (WGS) entry which is preliminary data.</text>
</comment>
<keyword evidence="5" id="KW-1185">Reference proteome</keyword>
<feature type="transmembrane region" description="Helical" evidence="2">
    <location>
        <begin position="239"/>
        <end position="261"/>
    </location>
</feature>
<dbReference type="AlphaFoldDB" id="A0A9X6RMS1"/>
<evidence type="ECO:0000313" key="4">
    <source>
        <dbReference type="EMBL" id="OWA53272.1"/>
    </source>
</evidence>
<keyword evidence="2" id="KW-0472">Membrane</keyword>
<dbReference type="EMBL" id="MTYJ01000311">
    <property type="protein sequence ID" value="OWA53272.1"/>
    <property type="molecule type" value="Genomic_DNA"/>
</dbReference>
<organism evidence="4 5">
    <name type="scientific">Hypsibius exemplaris</name>
    <name type="common">Freshwater tardigrade</name>
    <dbReference type="NCBI Taxonomy" id="2072580"/>
    <lineage>
        <taxon>Eukaryota</taxon>
        <taxon>Metazoa</taxon>
        <taxon>Ecdysozoa</taxon>
        <taxon>Tardigrada</taxon>
        <taxon>Eutardigrada</taxon>
        <taxon>Parachela</taxon>
        <taxon>Hypsibioidea</taxon>
        <taxon>Hypsibiidae</taxon>
        <taxon>Hypsibius</taxon>
    </lineage>
</organism>
<name>A0A9X6RMS1_HYPEX</name>
<feature type="signal peptide" evidence="3">
    <location>
        <begin position="1"/>
        <end position="26"/>
    </location>
</feature>
<feature type="chain" id="PRO_5040874397" description="VWFA domain-containing protein" evidence="3">
    <location>
        <begin position="27"/>
        <end position="524"/>
    </location>
</feature>
<evidence type="ECO:0000256" key="3">
    <source>
        <dbReference type="SAM" id="SignalP"/>
    </source>
</evidence>
<dbReference type="Gene3D" id="3.40.50.2300">
    <property type="match status" value="1"/>
</dbReference>
<evidence type="ECO:0000256" key="1">
    <source>
        <dbReference type="SAM" id="MobiDB-lite"/>
    </source>
</evidence>
<evidence type="ECO:0000256" key="2">
    <source>
        <dbReference type="SAM" id="Phobius"/>
    </source>
</evidence>
<feature type="compositionally biased region" description="Gly residues" evidence="1">
    <location>
        <begin position="78"/>
        <end position="119"/>
    </location>
</feature>
<accession>A0A9X6RMS1</accession>
<dbReference type="Proteomes" id="UP000192578">
    <property type="component" value="Unassembled WGS sequence"/>
</dbReference>
<evidence type="ECO:0000313" key="5">
    <source>
        <dbReference type="Proteomes" id="UP000192578"/>
    </source>
</evidence>